<dbReference type="WBParaSite" id="Hba_02630">
    <property type="protein sequence ID" value="Hba_02630"/>
    <property type="gene ID" value="Hba_02630"/>
</dbReference>
<dbReference type="Proteomes" id="UP000095283">
    <property type="component" value="Unplaced"/>
</dbReference>
<sequence length="142" mass="16591">MYNEELHGSAISKTRNKENGDRRSRFERSAIYRDSRRKTAAMLEKKKSEIKGENSEDEADTIVFGRKKVQFVRQTSCLRSHGKKTREKMMAIEEDKADESQVMDLNGSPYNNIIKEKYLHNQSIRDHINKSILDVYIFSNSN</sequence>
<feature type="compositionally biased region" description="Basic and acidic residues" evidence="1">
    <location>
        <begin position="43"/>
        <end position="54"/>
    </location>
</feature>
<accession>A0A1I7WD51</accession>
<protein>
    <submittedName>
        <fullName evidence="3">IBB domain-containing protein</fullName>
    </submittedName>
</protein>
<feature type="region of interest" description="Disordered" evidence="1">
    <location>
        <begin position="1"/>
        <end position="58"/>
    </location>
</feature>
<evidence type="ECO:0000256" key="1">
    <source>
        <dbReference type="SAM" id="MobiDB-lite"/>
    </source>
</evidence>
<proteinExistence type="predicted"/>
<reference evidence="3" key="1">
    <citation type="submission" date="2016-11" db="UniProtKB">
        <authorList>
            <consortium name="WormBaseParasite"/>
        </authorList>
    </citation>
    <scope>IDENTIFICATION</scope>
</reference>
<evidence type="ECO:0000313" key="2">
    <source>
        <dbReference type="Proteomes" id="UP000095283"/>
    </source>
</evidence>
<feature type="compositionally biased region" description="Basic and acidic residues" evidence="1">
    <location>
        <begin position="15"/>
        <end position="34"/>
    </location>
</feature>
<dbReference type="AlphaFoldDB" id="A0A1I7WD51"/>
<evidence type="ECO:0000313" key="3">
    <source>
        <dbReference type="WBParaSite" id="Hba_02630"/>
    </source>
</evidence>
<organism evidence="2 3">
    <name type="scientific">Heterorhabditis bacteriophora</name>
    <name type="common">Entomopathogenic nematode worm</name>
    <dbReference type="NCBI Taxonomy" id="37862"/>
    <lineage>
        <taxon>Eukaryota</taxon>
        <taxon>Metazoa</taxon>
        <taxon>Ecdysozoa</taxon>
        <taxon>Nematoda</taxon>
        <taxon>Chromadorea</taxon>
        <taxon>Rhabditida</taxon>
        <taxon>Rhabditina</taxon>
        <taxon>Rhabditomorpha</taxon>
        <taxon>Strongyloidea</taxon>
        <taxon>Heterorhabditidae</taxon>
        <taxon>Heterorhabditis</taxon>
    </lineage>
</organism>
<name>A0A1I7WD51_HETBA</name>
<keyword evidence="2" id="KW-1185">Reference proteome</keyword>